<feature type="transmembrane region" description="Helical" evidence="15">
    <location>
        <begin position="267"/>
        <end position="291"/>
    </location>
</feature>
<evidence type="ECO:0000256" key="9">
    <source>
        <dbReference type="ARBA" id="ARBA00023180"/>
    </source>
</evidence>
<keyword evidence="6 15" id="KW-1133">Transmembrane helix</keyword>
<evidence type="ECO:0000256" key="7">
    <source>
        <dbReference type="ARBA" id="ARBA00023054"/>
    </source>
</evidence>
<sequence>MLGESPAVSSGSGGGGGGAFCHVTPRPPLRRTASQDGGGGGGIASTPLSSSTPYSRPAGRKPPRRGVTFSEEVLEHPATPARRLRRRRMRGAEDDDDDDEQEEEEGEPSEEATLAAPYGLRSAGRRHPPTPFRRPERAEDRQAPREASAASSEGSKNILGIADDSELVRPALRRSPRTGLSYDQARDSTRNKSEHEATEVESENRPEIWHDNFQSASRFIEDAHYFVQKPQGLNQKTKLRARTQAHVPKKQPHAAPKSSKQSNRGHAFAWILPLVVVVVVVCLAGCGWYVLQYSSYRSLENNLRTEALKAFQEQMRDLMSSYPSQDKKLWKGIQVILEKRLNSTQPFLQPAVLLFTAAKEAEDALKCLSNQLADAFSSSQHASTVKIDGASKATLDSDDVKLLVDEELSSGFKGGRKVAVVHRFESLPAGSTLIFYKYCDHENAAFKDVALLLTVLLDEETLRKDLSPLQVEEKVRDFLWAKFTNSDMPGSYKHMDTDKLSGLWSRISHLVLPVWPENVLPQENCLQVK</sequence>
<feature type="compositionally biased region" description="Basic and acidic residues" evidence="14">
    <location>
        <begin position="133"/>
        <end position="144"/>
    </location>
</feature>
<evidence type="ECO:0000256" key="10">
    <source>
        <dbReference type="ARBA" id="ARBA00023242"/>
    </source>
</evidence>
<evidence type="ECO:0000256" key="15">
    <source>
        <dbReference type="SAM" id="Phobius"/>
    </source>
</evidence>
<evidence type="ECO:0000256" key="8">
    <source>
        <dbReference type="ARBA" id="ARBA00023136"/>
    </source>
</evidence>
<dbReference type="GO" id="GO:0001671">
    <property type="term" value="F:ATPase activator activity"/>
    <property type="evidence" value="ECO:0007669"/>
    <property type="project" value="InterPro"/>
</dbReference>
<evidence type="ECO:0000313" key="18">
    <source>
        <dbReference type="Proteomes" id="UP001178461"/>
    </source>
</evidence>
<dbReference type="AlphaFoldDB" id="A0AA35KDQ1"/>
<comment type="function">
    <text evidence="11">Required for nuclear membrane integrity. Induces TOR1A and TOR1B ATPase activity and is required for their location on the nuclear membrane. Binds to A- and B-type lamins. Possible role in membrane attachment and assembly of the nuclear lamina.</text>
</comment>
<evidence type="ECO:0000256" key="4">
    <source>
        <dbReference type="ARBA" id="ARBA00022692"/>
    </source>
</evidence>
<evidence type="ECO:0000256" key="14">
    <source>
        <dbReference type="SAM" id="MobiDB-lite"/>
    </source>
</evidence>
<feature type="compositionally biased region" description="Basic and acidic residues" evidence="14">
    <location>
        <begin position="184"/>
        <end position="207"/>
    </location>
</feature>
<keyword evidence="5" id="KW-0832">Ubl conjugation</keyword>
<evidence type="ECO:0000256" key="3">
    <source>
        <dbReference type="ARBA" id="ARBA00022553"/>
    </source>
</evidence>
<evidence type="ECO:0000256" key="11">
    <source>
        <dbReference type="ARBA" id="ARBA00037580"/>
    </source>
</evidence>
<dbReference type="GO" id="GO:0005637">
    <property type="term" value="C:nuclear inner membrane"/>
    <property type="evidence" value="ECO:0007669"/>
    <property type="project" value="UniProtKB-SubCell"/>
</dbReference>
<evidence type="ECO:0000256" key="6">
    <source>
        <dbReference type="ARBA" id="ARBA00022989"/>
    </source>
</evidence>
<gene>
    <name evidence="17" type="ORF">PODLI_1B037448</name>
</gene>
<keyword evidence="3" id="KW-0597">Phosphoprotein</keyword>
<dbReference type="InterPro" id="IPR038599">
    <property type="entry name" value="LAP1C-like_C_sf"/>
</dbReference>
<name>A0AA35KDQ1_9SAUR</name>
<dbReference type="Proteomes" id="UP001178461">
    <property type="component" value="Chromosome 6"/>
</dbReference>
<keyword evidence="8 15" id="KW-0472">Membrane</keyword>
<dbReference type="Pfam" id="PF05609">
    <property type="entry name" value="LAP1_C"/>
    <property type="match status" value="1"/>
</dbReference>
<keyword evidence="4 15" id="KW-0812">Transmembrane</keyword>
<accession>A0AA35KDQ1</accession>
<feature type="domain" description="Torsin-1A-interacting protein 1/2 AAA+ activator" evidence="16">
    <location>
        <begin position="304"/>
        <end position="526"/>
    </location>
</feature>
<dbReference type="EMBL" id="OX395131">
    <property type="protein sequence ID" value="CAI5776421.1"/>
    <property type="molecule type" value="Genomic_DNA"/>
</dbReference>
<keyword evidence="18" id="KW-1185">Reference proteome</keyword>
<reference evidence="17" key="1">
    <citation type="submission" date="2022-12" db="EMBL/GenBank/DDBJ databases">
        <authorList>
            <person name="Alioto T."/>
            <person name="Alioto T."/>
            <person name="Gomez Garrido J."/>
        </authorList>
    </citation>
    <scope>NUCLEOTIDE SEQUENCE</scope>
</reference>
<keyword evidence="7" id="KW-0175">Coiled coil</keyword>
<evidence type="ECO:0000256" key="13">
    <source>
        <dbReference type="ARBA" id="ARBA00040724"/>
    </source>
</evidence>
<feature type="compositionally biased region" description="Acidic residues" evidence="14">
    <location>
        <begin position="93"/>
        <end position="110"/>
    </location>
</feature>
<comment type="subcellular location">
    <subcellularLocation>
        <location evidence="12">Nucleus inner membrane</location>
        <topology evidence="12">Single-pass membrane protein</topology>
    </subcellularLocation>
</comment>
<comment type="similarity">
    <text evidence="1">Belongs to the TOR1AIP family.</text>
</comment>
<dbReference type="InterPro" id="IPR008662">
    <property type="entry name" value="TOIP1/2"/>
</dbReference>
<proteinExistence type="inferred from homology"/>
<dbReference type="PANTHER" id="PTHR18843:SF6">
    <property type="entry name" value="TORSIN-1A-INTERACTING PROTEIN 1"/>
    <property type="match status" value="1"/>
</dbReference>
<dbReference type="Gene3D" id="3.40.50.12190">
    <property type="match status" value="1"/>
</dbReference>
<evidence type="ECO:0000256" key="5">
    <source>
        <dbReference type="ARBA" id="ARBA00022843"/>
    </source>
</evidence>
<evidence type="ECO:0000256" key="12">
    <source>
        <dbReference type="ARBA" id="ARBA00037876"/>
    </source>
</evidence>
<keyword evidence="2" id="KW-1017">Isopeptide bond</keyword>
<evidence type="ECO:0000259" key="16">
    <source>
        <dbReference type="Pfam" id="PF05609"/>
    </source>
</evidence>
<dbReference type="PANTHER" id="PTHR18843">
    <property type="entry name" value="TORSIN-1A-INTERACTING PROTEIN"/>
    <property type="match status" value="1"/>
</dbReference>
<dbReference type="InterPro" id="IPR046753">
    <property type="entry name" value="TOIP1/2_C"/>
</dbReference>
<evidence type="ECO:0000313" key="17">
    <source>
        <dbReference type="EMBL" id="CAI5776421.1"/>
    </source>
</evidence>
<organism evidence="17 18">
    <name type="scientific">Podarcis lilfordi</name>
    <name type="common">Lilford's wall lizard</name>
    <dbReference type="NCBI Taxonomy" id="74358"/>
    <lineage>
        <taxon>Eukaryota</taxon>
        <taxon>Metazoa</taxon>
        <taxon>Chordata</taxon>
        <taxon>Craniata</taxon>
        <taxon>Vertebrata</taxon>
        <taxon>Euteleostomi</taxon>
        <taxon>Lepidosauria</taxon>
        <taxon>Squamata</taxon>
        <taxon>Bifurcata</taxon>
        <taxon>Unidentata</taxon>
        <taxon>Episquamata</taxon>
        <taxon>Laterata</taxon>
        <taxon>Lacertibaenia</taxon>
        <taxon>Lacertidae</taxon>
        <taxon>Podarcis</taxon>
    </lineage>
</organism>
<dbReference type="GO" id="GO:0061024">
    <property type="term" value="P:membrane organization"/>
    <property type="evidence" value="ECO:0007669"/>
    <property type="project" value="TreeGrafter"/>
</dbReference>
<evidence type="ECO:0000256" key="2">
    <source>
        <dbReference type="ARBA" id="ARBA00022499"/>
    </source>
</evidence>
<feature type="region of interest" description="Disordered" evidence="14">
    <location>
        <begin position="1"/>
        <end position="207"/>
    </location>
</feature>
<keyword evidence="9" id="KW-0325">Glycoprotein</keyword>
<evidence type="ECO:0000256" key="1">
    <source>
        <dbReference type="ARBA" id="ARBA00007860"/>
    </source>
</evidence>
<protein>
    <recommendedName>
        <fullName evidence="13">Torsin-1A-interacting protein 1</fullName>
    </recommendedName>
</protein>
<keyword evidence="10" id="KW-0539">Nucleus</keyword>